<dbReference type="Gene3D" id="3.40.1190.20">
    <property type="match status" value="1"/>
</dbReference>
<dbReference type="Pfam" id="PF00294">
    <property type="entry name" value="PfkB"/>
    <property type="match status" value="1"/>
</dbReference>
<protein>
    <recommendedName>
        <fullName evidence="4">Carbohydrate kinase PfkB domain-containing protein</fullName>
    </recommendedName>
</protein>
<proteinExistence type="inferred from homology"/>
<dbReference type="PANTHER" id="PTHR43085">
    <property type="entry name" value="HEXOKINASE FAMILY MEMBER"/>
    <property type="match status" value="1"/>
</dbReference>
<keyword evidence="6" id="KW-1185">Reference proteome</keyword>
<keyword evidence="3" id="KW-0418">Kinase</keyword>
<dbReference type="PROSITE" id="PS00584">
    <property type="entry name" value="PFKB_KINASES_2"/>
    <property type="match status" value="1"/>
</dbReference>
<organism evidence="5 6">
    <name type="scientific">Membranihabitans marinus</name>
    <dbReference type="NCBI Taxonomy" id="1227546"/>
    <lineage>
        <taxon>Bacteria</taxon>
        <taxon>Pseudomonadati</taxon>
        <taxon>Bacteroidota</taxon>
        <taxon>Saprospiria</taxon>
        <taxon>Saprospirales</taxon>
        <taxon>Saprospiraceae</taxon>
        <taxon>Membranihabitans</taxon>
    </lineage>
</organism>
<dbReference type="PANTHER" id="PTHR43085:SF57">
    <property type="entry name" value="CARBOHYDRATE KINASE PFKB DOMAIN-CONTAINING PROTEIN"/>
    <property type="match status" value="1"/>
</dbReference>
<dbReference type="GO" id="GO:0016301">
    <property type="term" value="F:kinase activity"/>
    <property type="evidence" value="ECO:0007669"/>
    <property type="project" value="UniProtKB-KW"/>
</dbReference>
<reference evidence="5" key="1">
    <citation type="submission" date="2021-06" db="EMBL/GenBank/DDBJ databases">
        <title>44 bacteria genomes isolated from Dapeng, Shenzhen.</title>
        <authorList>
            <person name="Zheng W."/>
            <person name="Yu S."/>
            <person name="Huang Y."/>
        </authorList>
    </citation>
    <scope>NUCLEOTIDE SEQUENCE</scope>
    <source>
        <strain evidence="5">DP5N28-2</strain>
    </source>
</reference>
<dbReference type="AlphaFoldDB" id="A0A953LB93"/>
<evidence type="ECO:0000256" key="1">
    <source>
        <dbReference type="ARBA" id="ARBA00010688"/>
    </source>
</evidence>
<name>A0A953LB93_9BACT</name>
<evidence type="ECO:0000256" key="2">
    <source>
        <dbReference type="ARBA" id="ARBA00022679"/>
    </source>
</evidence>
<dbReference type="RefSeq" id="WP_222579884.1">
    <property type="nucleotide sequence ID" value="NZ_JAHVHU010000008.1"/>
</dbReference>
<dbReference type="InterPro" id="IPR011611">
    <property type="entry name" value="PfkB_dom"/>
</dbReference>
<feature type="domain" description="Carbohydrate kinase PfkB" evidence="4">
    <location>
        <begin position="15"/>
        <end position="283"/>
    </location>
</feature>
<evidence type="ECO:0000313" key="6">
    <source>
        <dbReference type="Proteomes" id="UP000753961"/>
    </source>
</evidence>
<evidence type="ECO:0000256" key="3">
    <source>
        <dbReference type="ARBA" id="ARBA00022777"/>
    </source>
</evidence>
<evidence type="ECO:0000313" key="5">
    <source>
        <dbReference type="EMBL" id="MBY5958346.1"/>
    </source>
</evidence>
<keyword evidence="2" id="KW-0808">Transferase</keyword>
<dbReference type="InterPro" id="IPR050306">
    <property type="entry name" value="PfkB_Carbo_kinase"/>
</dbReference>
<dbReference type="Proteomes" id="UP000753961">
    <property type="component" value="Unassembled WGS sequence"/>
</dbReference>
<dbReference type="InterPro" id="IPR002173">
    <property type="entry name" value="Carboh/pur_kinase_PfkB_CS"/>
</dbReference>
<gene>
    <name evidence="5" type="ORF">KUV50_09405</name>
</gene>
<evidence type="ECO:0000259" key="4">
    <source>
        <dbReference type="Pfam" id="PF00294"/>
    </source>
</evidence>
<comment type="similarity">
    <text evidence="1">Belongs to the carbohydrate kinase PfkB family.</text>
</comment>
<comment type="caution">
    <text evidence="5">The sequence shown here is derived from an EMBL/GenBank/DDBJ whole genome shotgun (WGS) entry which is preliminary data.</text>
</comment>
<dbReference type="SUPFAM" id="SSF53613">
    <property type="entry name" value="Ribokinase-like"/>
    <property type="match status" value="1"/>
</dbReference>
<dbReference type="EMBL" id="JAHVHU010000008">
    <property type="protein sequence ID" value="MBY5958346.1"/>
    <property type="molecule type" value="Genomic_DNA"/>
</dbReference>
<dbReference type="InterPro" id="IPR029056">
    <property type="entry name" value="Ribokinase-like"/>
</dbReference>
<accession>A0A953LB93</accession>
<dbReference type="PROSITE" id="PS00583">
    <property type="entry name" value="PFKB_KINASES_1"/>
    <property type="match status" value="1"/>
</dbReference>
<sequence>MTEYKVLAVGEVLFDVINGAYKLGGAPFNVAAHMAKLGNESFILSAVGQDELGDQIINEAEDLGVNTDLIFQNAQKKTGTVQVEFENGEPEYEIVRDVAWDYLEVDFDRISTKKWSVVALGSLAQRSTHNQTFYHKLFSQLQASWIYFDCNLRQEFFTKSVLEKSLHFANIGKFNEHEIKVASKLIYDEVLFPEDFARRLNADFLIDLVVYTWGKAGSKAWYRGNMLEATSDEVKTKDTVGAGDAFSAGFLHTWVRTKDVEESLKKGNQLGGYVASHAGAIPPYTEELTSNFNL</sequence>